<evidence type="ECO:0000256" key="1">
    <source>
        <dbReference type="SAM" id="SignalP"/>
    </source>
</evidence>
<feature type="chain" id="PRO_5045177997" evidence="1">
    <location>
        <begin position="23"/>
        <end position="485"/>
    </location>
</feature>
<evidence type="ECO:0000313" key="4">
    <source>
        <dbReference type="EMBL" id="MEQ2486942.1"/>
    </source>
</evidence>
<name>A0ABV1FRA7_9BACT</name>
<protein>
    <submittedName>
        <fullName evidence="4">DUF5115 domain-containing protein</fullName>
    </submittedName>
</protein>
<gene>
    <name evidence="4" type="ORF">AAAT34_07720</name>
</gene>
<dbReference type="PROSITE" id="PS51257">
    <property type="entry name" value="PROKAR_LIPOPROTEIN"/>
    <property type="match status" value="1"/>
</dbReference>
<keyword evidence="1" id="KW-0732">Signal</keyword>
<dbReference type="InterPro" id="IPR058976">
    <property type="entry name" value="CBM_1st_SusF"/>
</dbReference>
<organism evidence="4 5">
    <name type="scientific">Hallella faecis</name>
    <dbReference type="NCBI Taxonomy" id="2841596"/>
    <lineage>
        <taxon>Bacteria</taxon>
        <taxon>Pseudomonadati</taxon>
        <taxon>Bacteroidota</taxon>
        <taxon>Bacteroidia</taxon>
        <taxon>Bacteroidales</taxon>
        <taxon>Prevotellaceae</taxon>
        <taxon>Hallella</taxon>
    </lineage>
</organism>
<comment type="caution">
    <text evidence="4">The sequence shown here is derived from an EMBL/GenBank/DDBJ whole genome shotgun (WGS) entry which is preliminary data.</text>
</comment>
<dbReference type="Pfam" id="PF17142">
    <property type="entry name" value="SusF_N"/>
    <property type="match status" value="1"/>
</dbReference>
<evidence type="ECO:0000259" key="3">
    <source>
        <dbReference type="Pfam" id="PF26120"/>
    </source>
</evidence>
<evidence type="ECO:0000313" key="5">
    <source>
        <dbReference type="Proteomes" id="UP001487296"/>
    </source>
</evidence>
<dbReference type="CDD" id="cd12964">
    <property type="entry name" value="CBM-Fa"/>
    <property type="match status" value="1"/>
</dbReference>
<reference evidence="4 5" key="1">
    <citation type="submission" date="2024-04" db="EMBL/GenBank/DDBJ databases">
        <title>Human intestinal bacterial collection.</title>
        <authorList>
            <person name="Pauvert C."/>
            <person name="Hitch T.C.A."/>
            <person name="Clavel T."/>
        </authorList>
    </citation>
    <scope>NUCLEOTIDE SEQUENCE [LARGE SCALE GENOMIC DNA]</scope>
    <source>
        <strain evidence="4 5">CLA-AA-H145</strain>
    </source>
</reference>
<feature type="signal peptide" evidence="1">
    <location>
        <begin position="1"/>
        <end position="22"/>
    </location>
</feature>
<sequence length="485" mass="52660">MKKTLLYSLAAFVGLSFMSCSGDYDDWMAPQHNDQDSAITIPGFTASAAGDVNLANPGTDVKVFSLSTATLPEGAQLGHTRVVLTPTDEAAAYTLPQELDATNEGTIDSTALQTAVVKAYGKRPSARPFKAHVYSDVVANGQALFVDAGEISVNVSPKAPFISKAYYIVGDFNSWSLNETSLPNYKFSRSDKDVYEDPIFTFTLTTTGTNQCWKIIPQENIDANNLWAQGVLGTAKDGDISDAGTLVTDNPQAGKIVDAGTYVITLNMIDYTYSVVRADSYYMVGGVYGWNAEAASKLAFYNEGGSKASITTQWTGDANLKIWNRANINNWNLAWGSVTDGETAAEGDLVNSGANAFVCPEKGAYYTLTIDMSSKKYSWTKLDNQEPQAFSHVSIIGGFNDWKADVDMTQTAPHNWYLRHKFTAATEMKFRADHEWTTSWGGQTAALADMIYCAAAGGDNLNIPAGTYDIYFNDITGQFMFVAVN</sequence>
<dbReference type="Gene3D" id="2.60.40.3620">
    <property type="match status" value="3"/>
</dbReference>
<dbReference type="EMBL" id="JBBNFP010000027">
    <property type="protein sequence ID" value="MEQ2486942.1"/>
    <property type="molecule type" value="Genomic_DNA"/>
</dbReference>
<evidence type="ECO:0000259" key="2">
    <source>
        <dbReference type="Pfam" id="PF17142"/>
    </source>
</evidence>
<feature type="domain" description="SusF first starch specific CBM" evidence="3">
    <location>
        <begin position="164"/>
        <end position="275"/>
    </location>
</feature>
<dbReference type="Proteomes" id="UP001487296">
    <property type="component" value="Unassembled WGS sequence"/>
</dbReference>
<accession>A0ABV1FRA7</accession>
<dbReference type="InterPro" id="IPR033408">
    <property type="entry name" value="SusF_N"/>
</dbReference>
<keyword evidence="5" id="KW-1185">Reference proteome</keyword>
<dbReference type="RefSeq" id="WP_215760299.1">
    <property type="nucleotide sequence ID" value="NZ_JAHKBE010000037.1"/>
</dbReference>
<proteinExistence type="predicted"/>
<dbReference type="Pfam" id="PF26120">
    <property type="entry name" value="CBM_1st_SusF"/>
    <property type="match status" value="2"/>
</dbReference>
<feature type="domain" description="SusF first starch specific CBM" evidence="3">
    <location>
        <begin position="278"/>
        <end position="378"/>
    </location>
</feature>
<feature type="domain" description="Outer membrane protein SusF N-terminal" evidence="2">
    <location>
        <begin position="20"/>
        <end position="157"/>
    </location>
</feature>